<name>A0ACC2W3N5_9TREE</name>
<protein>
    <submittedName>
        <fullName evidence="1">Uncharacterized protein</fullName>
    </submittedName>
</protein>
<accession>A0ACC2W3N5</accession>
<proteinExistence type="predicted"/>
<dbReference type="EMBL" id="JASBWS010000044">
    <property type="protein sequence ID" value="KAJ9106063.1"/>
    <property type="molecule type" value="Genomic_DNA"/>
</dbReference>
<evidence type="ECO:0000313" key="1">
    <source>
        <dbReference type="EMBL" id="KAJ9106063.1"/>
    </source>
</evidence>
<sequence length="565" mass="61895">MPNLATLSLFLLAVTSAAAWKDQCEKFTVKSLDGVQLVKAIYYDANAFVNITTPLQSITSSQLPAFCRLQLNLTTNAATGKAAYSELWLPDAWNSRTLGFGNGGWSGGVPVADIGLNGVAQGYAGYGTNTGHDSPSRDGTWGGPRNDDGIIDFAYRALHVTTVVAKQLTAQYYGYAHTKSYHLACSTGGRQGIKAMAAFPEDYDGVVIGSPANAMARLQPWSIHQGLNVQPVNSSRWITPQLWTVIHKAALDQCDQLDGVKDGVISNPAACNFRPELLTCRQGSNTSECLNLDQIEALRKLYSPYLDADQNWIFSPYVPGGELGYPTGLATAQPFQISTDYYKYFVLNDTNWDFRTLNASTIDLGIKLNPGQMDTNVPDLTAFFARGGKVIQYVGWNDQLISPGNSIRQIKWYKDVYAYTLANSNLDPNEHFMLITVPAMTHCNGGEGAWVFGAAGQRSTAPPLQPGPQYDVQAAMVGWLENNRTVDYIVSTKYKNDNATAGVSFTRKLCPTTVTSKFLAFGTILFVKSNNKKRERGDYDKYLGGVRPEDAHKLGNNHPGFRYKV</sequence>
<comment type="caution">
    <text evidence="1">The sequence shown here is derived from an EMBL/GenBank/DDBJ whole genome shotgun (WGS) entry which is preliminary data.</text>
</comment>
<gene>
    <name evidence="1" type="ORF">QFC20_004125</name>
</gene>
<organism evidence="1 2">
    <name type="scientific">Naganishia adeliensis</name>
    <dbReference type="NCBI Taxonomy" id="92952"/>
    <lineage>
        <taxon>Eukaryota</taxon>
        <taxon>Fungi</taxon>
        <taxon>Dikarya</taxon>
        <taxon>Basidiomycota</taxon>
        <taxon>Agaricomycotina</taxon>
        <taxon>Tremellomycetes</taxon>
        <taxon>Filobasidiales</taxon>
        <taxon>Filobasidiaceae</taxon>
        <taxon>Naganishia</taxon>
    </lineage>
</organism>
<keyword evidence="2" id="KW-1185">Reference proteome</keyword>
<reference evidence="1" key="1">
    <citation type="submission" date="2023-04" db="EMBL/GenBank/DDBJ databases">
        <title>Draft Genome sequencing of Naganishia species isolated from polar environments using Oxford Nanopore Technology.</title>
        <authorList>
            <person name="Leo P."/>
            <person name="Venkateswaran K."/>
        </authorList>
    </citation>
    <scope>NUCLEOTIDE SEQUENCE</scope>
    <source>
        <strain evidence="1">MNA-CCFEE 5262</strain>
    </source>
</reference>
<evidence type="ECO:0000313" key="2">
    <source>
        <dbReference type="Proteomes" id="UP001230649"/>
    </source>
</evidence>
<dbReference type="Proteomes" id="UP001230649">
    <property type="component" value="Unassembled WGS sequence"/>
</dbReference>